<sequence length="41" mass="4560">MLHTAAIITDVLMQQNIKPVIVGGLSVEIYTPPRKNDRLTL</sequence>
<evidence type="ECO:0000313" key="1">
    <source>
        <dbReference type="EMBL" id="MFC7151387.1"/>
    </source>
</evidence>
<evidence type="ECO:0000313" key="2">
    <source>
        <dbReference type="Proteomes" id="UP001596378"/>
    </source>
</evidence>
<protein>
    <submittedName>
        <fullName evidence="1">Uncharacterized protein</fullName>
    </submittedName>
</protein>
<accession>A0ABW2FDS0</accession>
<gene>
    <name evidence="1" type="ORF">ACFQMJ_22855</name>
</gene>
<keyword evidence="2" id="KW-1185">Reference proteome</keyword>
<name>A0ABW2FDS0_9BACL</name>
<organism evidence="1 2">
    <name type="scientific">Cohnella cellulosilytica</name>
    <dbReference type="NCBI Taxonomy" id="986710"/>
    <lineage>
        <taxon>Bacteria</taxon>
        <taxon>Bacillati</taxon>
        <taxon>Bacillota</taxon>
        <taxon>Bacilli</taxon>
        <taxon>Bacillales</taxon>
        <taxon>Paenibacillaceae</taxon>
        <taxon>Cohnella</taxon>
    </lineage>
</organism>
<dbReference type="Proteomes" id="UP001596378">
    <property type="component" value="Unassembled WGS sequence"/>
</dbReference>
<comment type="caution">
    <text evidence="1">The sequence shown here is derived from an EMBL/GenBank/DDBJ whole genome shotgun (WGS) entry which is preliminary data.</text>
</comment>
<proteinExistence type="predicted"/>
<reference evidence="2" key="1">
    <citation type="journal article" date="2019" name="Int. J. Syst. Evol. Microbiol.">
        <title>The Global Catalogue of Microorganisms (GCM) 10K type strain sequencing project: providing services to taxonomists for standard genome sequencing and annotation.</title>
        <authorList>
            <consortium name="The Broad Institute Genomics Platform"/>
            <consortium name="The Broad Institute Genome Sequencing Center for Infectious Disease"/>
            <person name="Wu L."/>
            <person name="Ma J."/>
        </authorList>
    </citation>
    <scope>NUCLEOTIDE SEQUENCE [LARGE SCALE GENOMIC DNA]</scope>
    <source>
        <strain evidence="2">KCTC 12907</strain>
    </source>
</reference>
<dbReference type="EMBL" id="JBHTAI010000016">
    <property type="protein sequence ID" value="MFC7151387.1"/>
    <property type="molecule type" value="Genomic_DNA"/>
</dbReference>